<reference evidence="1" key="1">
    <citation type="submission" date="2022-10" db="EMBL/GenBank/DDBJ databases">
        <title>Tapping the CABI collections for fungal endophytes: first genome assemblies for Collariella, Neodidymelliopsis, Ascochyta clinopodiicola, Didymella pomorum, Didymosphaeria variabile, Neocosmospora piperis and Neocucurbitaria cava.</title>
        <authorList>
            <person name="Hill R."/>
        </authorList>
    </citation>
    <scope>NUCLEOTIDE SEQUENCE</scope>
    <source>
        <strain evidence="1">IMI 366586</strain>
    </source>
</reference>
<keyword evidence="2" id="KW-1185">Reference proteome</keyword>
<dbReference type="AlphaFoldDB" id="A0A9W8WGN2"/>
<comment type="caution">
    <text evidence="1">The sequence shown here is derived from an EMBL/GenBank/DDBJ whole genome shotgun (WGS) entry which is preliminary data.</text>
</comment>
<gene>
    <name evidence="1" type="ORF">N0V84_003873</name>
</gene>
<accession>A0A9W8WGN2</accession>
<sequence length="190" mass="21277">MPTKQAARERPEALIIDRPCNKVSHIQSAIGSRVMCQPGASRRSARANNATLLARVAEVQNLVSNSCSNQEEMLHLIRHQRKSSEDQAQKLDDVKQQLVEQDTSSRNILVVAGEALSAILQVKDLLVQFSQDAINIQVIFNSMHLRSMDPNKELPAIIEDALGRQIPIPPEWLDSLDWDNVLCIFAYEEA</sequence>
<dbReference type="Proteomes" id="UP001140502">
    <property type="component" value="Unassembled WGS sequence"/>
</dbReference>
<proteinExistence type="predicted"/>
<dbReference type="OrthoDB" id="3045089at2759"/>
<dbReference type="EMBL" id="JAPEUR010000059">
    <property type="protein sequence ID" value="KAJ4324450.1"/>
    <property type="molecule type" value="Genomic_DNA"/>
</dbReference>
<evidence type="ECO:0000313" key="1">
    <source>
        <dbReference type="EMBL" id="KAJ4324450.1"/>
    </source>
</evidence>
<name>A0A9W8WGN2_9HYPO</name>
<protein>
    <submittedName>
        <fullName evidence="1">Uncharacterized protein</fullName>
    </submittedName>
</protein>
<organism evidence="1 2">
    <name type="scientific">Fusarium piperis</name>
    <dbReference type="NCBI Taxonomy" id="1435070"/>
    <lineage>
        <taxon>Eukaryota</taxon>
        <taxon>Fungi</taxon>
        <taxon>Dikarya</taxon>
        <taxon>Ascomycota</taxon>
        <taxon>Pezizomycotina</taxon>
        <taxon>Sordariomycetes</taxon>
        <taxon>Hypocreomycetidae</taxon>
        <taxon>Hypocreales</taxon>
        <taxon>Nectriaceae</taxon>
        <taxon>Fusarium</taxon>
        <taxon>Fusarium solani species complex</taxon>
    </lineage>
</organism>
<evidence type="ECO:0000313" key="2">
    <source>
        <dbReference type="Proteomes" id="UP001140502"/>
    </source>
</evidence>